<proteinExistence type="predicted"/>
<reference evidence="2 3" key="1">
    <citation type="submission" date="2015-08" db="EMBL/GenBank/DDBJ databases">
        <title>Complete genome sequence of Lactobacillus helveticus CAUH18, a probiotic strain originated from koumiss.</title>
        <authorList>
            <person name="Yang Y."/>
            <person name="Hao Y."/>
        </authorList>
    </citation>
    <scope>NUCLEOTIDE SEQUENCE [LARGE SCALE GENOMIC DNA]</scope>
    <source>
        <strain evidence="2 3">CAUH18</strain>
    </source>
</reference>
<evidence type="ECO:0000313" key="2">
    <source>
        <dbReference type="EMBL" id="ALI52488.1"/>
    </source>
</evidence>
<feature type="transmembrane region" description="Helical" evidence="1">
    <location>
        <begin position="32"/>
        <end position="56"/>
    </location>
</feature>
<gene>
    <name evidence="2" type="ORF">ALV80_04935</name>
</gene>
<name>A0AAC8W8G2_LACHE</name>
<accession>A0AAC8W8G2</accession>
<protein>
    <submittedName>
        <fullName evidence="2">Uncharacterized protein</fullName>
    </submittedName>
</protein>
<organism evidence="2 3">
    <name type="scientific">Lactobacillus helveticus</name>
    <name type="common">Lactobacillus suntoryeus</name>
    <dbReference type="NCBI Taxonomy" id="1587"/>
    <lineage>
        <taxon>Bacteria</taxon>
        <taxon>Bacillati</taxon>
        <taxon>Bacillota</taxon>
        <taxon>Bacilli</taxon>
        <taxon>Lactobacillales</taxon>
        <taxon>Lactobacillaceae</taxon>
        <taxon>Lactobacillus</taxon>
    </lineage>
</organism>
<evidence type="ECO:0000256" key="1">
    <source>
        <dbReference type="SAM" id="Phobius"/>
    </source>
</evidence>
<sequence>MFLGTIGVIYYSWLLIVLLIAFILGYEGNKAISIPGIVVGCIFIVLLAYTLLYSFFEKSQNKYLLKLPYRTQMEVNKPILIAKWHMFEIYQLKSEFQSYSVLVFSRKKNKYR</sequence>
<keyword evidence="1" id="KW-0812">Transmembrane</keyword>
<dbReference type="EMBL" id="CP012381">
    <property type="protein sequence ID" value="ALI52488.1"/>
    <property type="molecule type" value="Genomic_DNA"/>
</dbReference>
<keyword evidence="1" id="KW-1133">Transmembrane helix</keyword>
<evidence type="ECO:0000313" key="3">
    <source>
        <dbReference type="Proteomes" id="UP000063930"/>
    </source>
</evidence>
<dbReference type="AlphaFoldDB" id="A0AAC8W8G2"/>
<keyword evidence="1" id="KW-0472">Membrane</keyword>
<dbReference type="Proteomes" id="UP000063930">
    <property type="component" value="Chromosome"/>
</dbReference>
<feature type="transmembrane region" description="Helical" evidence="1">
    <location>
        <begin position="7"/>
        <end position="26"/>
    </location>
</feature>